<dbReference type="InterPro" id="IPR050330">
    <property type="entry name" value="Bact_OuterMem_StrucFunc"/>
</dbReference>
<accession>A0A370Q5B2</accession>
<comment type="caution">
    <text evidence="7">The sequence shown here is derived from an EMBL/GenBank/DDBJ whole genome shotgun (WGS) entry which is preliminary data.</text>
</comment>
<dbReference type="SUPFAM" id="SSF103088">
    <property type="entry name" value="OmpA-like"/>
    <property type="match status" value="1"/>
</dbReference>
<evidence type="ECO:0000313" key="7">
    <source>
        <dbReference type="EMBL" id="RDK83556.1"/>
    </source>
</evidence>
<keyword evidence="3" id="KW-0998">Cell outer membrane</keyword>
<dbReference type="Proteomes" id="UP000254848">
    <property type="component" value="Unassembled WGS sequence"/>
</dbReference>
<dbReference type="CDD" id="cd07185">
    <property type="entry name" value="OmpA_C-like"/>
    <property type="match status" value="1"/>
</dbReference>
<dbReference type="InterPro" id="IPR006665">
    <property type="entry name" value="OmpA-like"/>
</dbReference>
<dbReference type="InterPro" id="IPR036737">
    <property type="entry name" value="OmpA-like_sf"/>
</dbReference>
<dbReference type="RefSeq" id="WP_115460468.1">
    <property type="nucleotide sequence ID" value="NZ_QRAP01000017.1"/>
</dbReference>
<feature type="domain" description="OmpA-like" evidence="6">
    <location>
        <begin position="188"/>
        <end position="315"/>
    </location>
</feature>
<gene>
    <name evidence="7" type="ORF">C8D90_11725</name>
</gene>
<evidence type="ECO:0000259" key="6">
    <source>
        <dbReference type="PROSITE" id="PS51123"/>
    </source>
</evidence>
<dbReference type="Pfam" id="PF00691">
    <property type="entry name" value="OmpA"/>
    <property type="match status" value="1"/>
</dbReference>
<dbReference type="PANTHER" id="PTHR30329:SF21">
    <property type="entry name" value="LIPOPROTEIN YIAD-RELATED"/>
    <property type="match status" value="1"/>
</dbReference>
<keyword evidence="8" id="KW-1185">Reference proteome</keyword>
<reference evidence="7 8" key="1">
    <citation type="submission" date="2018-07" db="EMBL/GenBank/DDBJ databases">
        <title>Genomic Encyclopedia of Type Strains, Phase IV (KMG-IV): sequencing the most valuable type-strain genomes for metagenomic binning, comparative biology and taxonomic classification.</title>
        <authorList>
            <person name="Goeker M."/>
        </authorList>
    </citation>
    <scope>NUCLEOTIDE SEQUENCE [LARGE SCALE GENOMIC DNA]</scope>
    <source>
        <strain evidence="7 8">DSM 103736</strain>
    </source>
</reference>
<protein>
    <submittedName>
        <fullName evidence="7">OOP family OmpA-OmpF porin</fullName>
    </submittedName>
</protein>
<evidence type="ECO:0000313" key="8">
    <source>
        <dbReference type="Proteomes" id="UP000254848"/>
    </source>
</evidence>
<feature type="signal peptide" evidence="5">
    <location>
        <begin position="1"/>
        <end position="28"/>
    </location>
</feature>
<evidence type="ECO:0000256" key="4">
    <source>
        <dbReference type="PROSITE-ProRule" id="PRU00473"/>
    </source>
</evidence>
<dbReference type="PRINTS" id="PR01021">
    <property type="entry name" value="OMPADOMAIN"/>
</dbReference>
<dbReference type="Gene3D" id="3.30.1330.60">
    <property type="entry name" value="OmpA-like domain"/>
    <property type="match status" value="1"/>
</dbReference>
<comment type="subcellular location">
    <subcellularLocation>
        <location evidence="1">Cell outer membrane</location>
    </subcellularLocation>
</comment>
<evidence type="ECO:0000256" key="2">
    <source>
        <dbReference type="ARBA" id="ARBA00023136"/>
    </source>
</evidence>
<organism evidence="7 8">
    <name type="scientific">Enterobacillus tribolii</name>
    <dbReference type="NCBI Taxonomy" id="1487935"/>
    <lineage>
        <taxon>Bacteria</taxon>
        <taxon>Pseudomonadati</taxon>
        <taxon>Pseudomonadota</taxon>
        <taxon>Gammaproteobacteria</taxon>
        <taxon>Enterobacterales</taxon>
        <taxon>Hafniaceae</taxon>
        <taxon>Enterobacillus</taxon>
    </lineage>
</organism>
<keyword evidence="5" id="KW-0732">Signal</keyword>
<dbReference type="InterPro" id="IPR006664">
    <property type="entry name" value="OMP_bac"/>
</dbReference>
<name>A0A370Q5B2_9GAMM</name>
<feature type="chain" id="PRO_5016785921" evidence="5">
    <location>
        <begin position="29"/>
        <end position="315"/>
    </location>
</feature>
<evidence type="ECO:0000256" key="1">
    <source>
        <dbReference type="ARBA" id="ARBA00004442"/>
    </source>
</evidence>
<dbReference type="AlphaFoldDB" id="A0A370Q5B2"/>
<dbReference type="GO" id="GO:0009279">
    <property type="term" value="C:cell outer membrane"/>
    <property type="evidence" value="ECO:0007669"/>
    <property type="project" value="UniProtKB-SubCell"/>
</dbReference>
<evidence type="ECO:0000256" key="3">
    <source>
        <dbReference type="ARBA" id="ARBA00023237"/>
    </source>
</evidence>
<dbReference type="EMBL" id="QRAP01000017">
    <property type="protein sequence ID" value="RDK83556.1"/>
    <property type="molecule type" value="Genomic_DNA"/>
</dbReference>
<dbReference type="PROSITE" id="PS51123">
    <property type="entry name" value="OMPA_2"/>
    <property type="match status" value="1"/>
</dbReference>
<keyword evidence="2 4" id="KW-0472">Membrane</keyword>
<proteinExistence type="predicted"/>
<sequence>MKIARHNFRKFTLALCVAAGLSSFAAHAELQYAQEGADNALDNYASAPAARSGAATVPYRPVATVVPELAQVVMYYPQGNVPATVYVDRELQSALLPGEFTVFCVAPGVHTIESYFNDQPLYHGKQNPARQLSTSGATTYFVQVNPGSTGNTAALVERAQAESTLASLYKHARIVNRASQVKNCDYVNNGGVVLIQEQMLFRFAKSNPAGILPESRAKLDNVAKFIKQANSVSEIQIVGYTDAIGSRAANQRLSEARADTVRAMLVERGINPSMINNSMGMGVAQTAEGCGTKASQQGAGCNVNSRRVDIVVRGN</sequence>
<dbReference type="PANTHER" id="PTHR30329">
    <property type="entry name" value="STATOR ELEMENT OF FLAGELLAR MOTOR COMPLEX"/>
    <property type="match status" value="1"/>
</dbReference>
<evidence type="ECO:0000256" key="5">
    <source>
        <dbReference type="SAM" id="SignalP"/>
    </source>
</evidence>
<dbReference type="OrthoDB" id="6896077at2"/>